<reference evidence="6" key="1">
    <citation type="journal article" date="2019" name="Int. J. Syst. Evol. Microbiol.">
        <title>The Global Catalogue of Microorganisms (GCM) 10K type strain sequencing project: providing services to taxonomists for standard genome sequencing and annotation.</title>
        <authorList>
            <consortium name="The Broad Institute Genomics Platform"/>
            <consortium name="The Broad Institute Genome Sequencing Center for Infectious Disease"/>
            <person name="Wu L."/>
            <person name="Ma J."/>
        </authorList>
    </citation>
    <scope>NUCLEOTIDE SEQUENCE [LARGE SCALE GENOMIC DNA]</scope>
    <source>
        <strain evidence="6">KCTC 42282</strain>
    </source>
</reference>
<dbReference type="Proteomes" id="UP001595704">
    <property type="component" value="Unassembled WGS sequence"/>
</dbReference>
<accession>A0ABV7UF89</accession>
<dbReference type="NCBIfam" id="TIGR02768">
    <property type="entry name" value="TraA_Ti"/>
    <property type="match status" value="1"/>
</dbReference>
<dbReference type="Pfam" id="PF13604">
    <property type="entry name" value="AAA_30"/>
    <property type="match status" value="1"/>
</dbReference>
<dbReference type="Pfam" id="PF03389">
    <property type="entry name" value="MobA_MobL"/>
    <property type="match status" value="1"/>
</dbReference>
<evidence type="ECO:0000256" key="3">
    <source>
        <dbReference type="SAM" id="MobiDB-lite"/>
    </source>
</evidence>
<dbReference type="Gene3D" id="3.30.930.30">
    <property type="match status" value="1"/>
</dbReference>
<proteinExistence type="inferred from homology"/>
<dbReference type="EMBL" id="JBHRYC010000035">
    <property type="protein sequence ID" value="MFC3637336.1"/>
    <property type="molecule type" value="Genomic_DNA"/>
</dbReference>
<comment type="similarity">
    <text evidence="1">Belongs to the MobA/MobL family.</text>
</comment>
<dbReference type="CDD" id="cd18809">
    <property type="entry name" value="SF1_C_RecD"/>
    <property type="match status" value="1"/>
</dbReference>
<evidence type="ECO:0000313" key="6">
    <source>
        <dbReference type="Proteomes" id="UP001595704"/>
    </source>
</evidence>
<sequence>MAIYHFSMKPVSRASGRSAVASMAYRAGERLTNERDGITHDYTAKQGVEHAEIVLPEGVNADWARDRSDLWNAAEFAEKRKDARVGREFEVALPHELSAEERLEATREMAQELADRYGAAVDFAIHAPHEASDVRNHHAHILMTTRQVTENGLGEKTYLERENKWLLAHDLPTTDMQLRDLRQRWEGIANERLAMAGLDIRIDHRSHMERGLEIAPTEHMGVHASQMERRGLDVSRSRLDEDAARRNAELIREKPEQVLTLITGEKSVFDRHDVARALHRYINDDPQEFQSAFAKVMASPALVELQAERADPATGEIELARYSTREMVEIESGMIESAQRMHGAHGHGVDRRHVERAIDAQDAAIQRSAGDASARLSDEQRRAIEHITGPERIAAVVGYAGAGKSTMLAAAREAWEAEGYQVHGAALSGKAAEGLEESSGIQSRTLASWSRGWENDRGMIGRGDVFVIDEAGMVGSRQLSRFVTEAEARGAKIVLVGDHEQLQAIGAGAPFRAITEEIGHAELSEIRRQRVDWQREASVDFATHRTAEGLAAYRDRGNISFAETGEDARGQIVSDYLADRDERPEGTRVAMAHRRADVRAINDAIRAELQDRGELARVADDSLAPGDVAHEREGPGRALTFQTNDGKREFAPGDRIVFLENNRDLGVKNGMLGTVDHVEPGRIIATLDGRGGDSVSVPMGDYQAIDHGYATTIHKNQGATVDRSYVMASGTMDRHLTYVAMTRHRDGVQLYAAQDEFTNAGRLVEHGAAPYEHDPQKSDSYFVTLENDKGEQRTLWGVDLERAMKEAAPEIGEKIGLQHEGSTPVTLPDGTQTHRNTWKVQDAGELAYSQLERRLSRSGVKETTLDYTSDFAERRGIAEQMGVRSEIEIPAERAAGLRAERESTAERHPAERGRIEDRAPRSSQKVRADLAQDLRADPREDLAGDRQQRRNPFEGLKLGRGAAAESREPDRAGEDGPQIDQKRPQQAEKQRRGMFAGLKLNARPAPSQERGEASRMQRQPEREGSLRQAPAQDRLAERARGQSPLEQAVDRYSRAYQSIDQHRREGLPVLDMQRQEMGDAGQQLDQVRDGMKDLMRSTLQNDPATVRAMTELSGRERVAHVIDGMKRENAALQDPNIRAERFVERWQELQGQRRQLRGWQHDEARGKVESQMNGMTKSLERDPQVDSILRNRRQELGIGQELRRGQTIARELQDEMTRGHRLSRGIGMER</sequence>
<dbReference type="RefSeq" id="WP_191321117.1">
    <property type="nucleotide sequence ID" value="NZ_BNCG01000043.1"/>
</dbReference>
<name>A0ABV7UF89_9HYPH</name>
<protein>
    <submittedName>
        <fullName evidence="5">Ti-type conjugative transfer relaxase TraA</fullName>
    </submittedName>
</protein>
<feature type="compositionally biased region" description="Basic and acidic residues" evidence="3">
    <location>
        <begin position="1009"/>
        <end position="1025"/>
    </location>
</feature>
<dbReference type="NCBIfam" id="NF041496">
    <property type="entry name" value="MobQ"/>
    <property type="match status" value="1"/>
</dbReference>
<feature type="compositionally biased region" description="Basic and acidic residues" evidence="3">
    <location>
        <begin position="965"/>
        <end position="991"/>
    </location>
</feature>
<feature type="region of interest" description="Disordered" evidence="3">
    <location>
        <begin position="894"/>
        <end position="1048"/>
    </location>
</feature>
<dbReference type="CDD" id="cd17933">
    <property type="entry name" value="DEXSc_RecD-like"/>
    <property type="match status" value="1"/>
</dbReference>
<dbReference type="SUPFAM" id="SSF52540">
    <property type="entry name" value="P-loop containing nucleoside triphosphate hydrolases"/>
    <property type="match status" value="2"/>
</dbReference>
<dbReference type="InterPro" id="IPR014136">
    <property type="entry name" value="TraA_Ti"/>
</dbReference>
<dbReference type="InterPro" id="IPR005053">
    <property type="entry name" value="MobA_MobL"/>
</dbReference>
<evidence type="ECO:0000256" key="1">
    <source>
        <dbReference type="ARBA" id="ARBA00010873"/>
    </source>
</evidence>
<keyword evidence="2" id="KW-0184">Conjugation</keyword>
<dbReference type="InterPro" id="IPR027417">
    <property type="entry name" value="P-loop_NTPase"/>
</dbReference>
<evidence type="ECO:0000259" key="4">
    <source>
        <dbReference type="Pfam" id="PF03389"/>
    </source>
</evidence>
<keyword evidence="6" id="KW-1185">Reference proteome</keyword>
<feature type="domain" description="MobA/MobL protein" evidence="4">
    <location>
        <begin position="17"/>
        <end position="230"/>
    </location>
</feature>
<evidence type="ECO:0000256" key="2">
    <source>
        <dbReference type="ARBA" id="ARBA00022971"/>
    </source>
</evidence>
<dbReference type="Gene3D" id="2.30.30.940">
    <property type="match status" value="1"/>
</dbReference>
<dbReference type="Gene3D" id="3.40.50.300">
    <property type="entry name" value="P-loop containing nucleotide triphosphate hydrolases"/>
    <property type="match status" value="2"/>
</dbReference>
<organism evidence="5 6">
    <name type="scientific">Camelimonas fluminis</name>
    <dbReference type="NCBI Taxonomy" id="1576911"/>
    <lineage>
        <taxon>Bacteria</taxon>
        <taxon>Pseudomonadati</taxon>
        <taxon>Pseudomonadota</taxon>
        <taxon>Alphaproteobacteria</taxon>
        <taxon>Hyphomicrobiales</taxon>
        <taxon>Chelatococcaceae</taxon>
        <taxon>Camelimonas</taxon>
    </lineage>
</organism>
<evidence type="ECO:0000313" key="5">
    <source>
        <dbReference type="EMBL" id="MFC3637336.1"/>
    </source>
</evidence>
<feature type="compositionally biased region" description="Basic and acidic residues" evidence="3">
    <location>
        <begin position="898"/>
        <end position="952"/>
    </location>
</feature>
<comment type="caution">
    <text evidence="5">The sequence shown here is derived from an EMBL/GenBank/DDBJ whole genome shotgun (WGS) entry which is preliminary data.</text>
</comment>
<gene>
    <name evidence="5" type="primary">traA</name>
    <name evidence="5" type="ORF">ACFONL_08055</name>
</gene>